<dbReference type="OrthoDB" id="170048at2157"/>
<accession>A0A1I0Q820</accession>
<evidence type="ECO:0000313" key="1">
    <source>
        <dbReference type="EMBL" id="SEW22702.1"/>
    </source>
</evidence>
<dbReference type="EMBL" id="FOJA01000001">
    <property type="protein sequence ID" value="SEW22702.1"/>
    <property type="molecule type" value="Genomic_DNA"/>
</dbReference>
<proteinExistence type="predicted"/>
<reference evidence="1 2" key="1">
    <citation type="submission" date="2016-10" db="EMBL/GenBank/DDBJ databases">
        <authorList>
            <person name="de Groot N.N."/>
        </authorList>
    </citation>
    <scope>NUCLEOTIDE SEQUENCE [LARGE SCALE GENOMIC DNA]</scope>
    <source>
        <strain evidence="1 2">CGMCC 1.5337</strain>
    </source>
</reference>
<keyword evidence="2" id="KW-1185">Reference proteome</keyword>
<gene>
    <name evidence="1" type="ORF">SAMN04487945_2336</name>
</gene>
<dbReference type="RefSeq" id="WP_177170829.1">
    <property type="nucleotide sequence ID" value="NZ_FOJA01000001.1"/>
</dbReference>
<dbReference type="STRING" id="355548.SAMN04487945_2336"/>
<protein>
    <submittedName>
        <fullName evidence="1">Uncharacterized protein</fullName>
    </submittedName>
</protein>
<sequence>MGVIVYEDPQGGVTEWPTDDERLRYDESTGHWLVKTGDGTVRRIPRERVFYVEQDS</sequence>
<name>A0A1I0Q820_9EURY</name>
<organism evidence="1 2">
    <name type="scientific">Halobacterium jilantaiense</name>
    <dbReference type="NCBI Taxonomy" id="355548"/>
    <lineage>
        <taxon>Archaea</taxon>
        <taxon>Methanobacteriati</taxon>
        <taxon>Methanobacteriota</taxon>
        <taxon>Stenosarchaea group</taxon>
        <taxon>Halobacteria</taxon>
        <taxon>Halobacteriales</taxon>
        <taxon>Halobacteriaceae</taxon>
        <taxon>Halobacterium</taxon>
    </lineage>
</organism>
<dbReference type="Proteomes" id="UP000198518">
    <property type="component" value="Unassembled WGS sequence"/>
</dbReference>
<evidence type="ECO:0000313" key="2">
    <source>
        <dbReference type="Proteomes" id="UP000198518"/>
    </source>
</evidence>
<dbReference type="AlphaFoldDB" id="A0A1I0Q820"/>